<feature type="transmembrane region" description="Helical" evidence="1">
    <location>
        <begin position="168"/>
        <end position="186"/>
    </location>
</feature>
<organism evidence="2 3">
    <name type="scientific">Arabidopsis arenosa</name>
    <name type="common">Sand rock-cress</name>
    <name type="synonym">Cardaminopsis arenosa</name>
    <dbReference type="NCBI Taxonomy" id="38785"/>
    <lineage>
        <taxon>Eukaryota</taxon>
        <taxon>Viridiplantae</taxon>
        <taxon>Streptophyta</taxon>
        <taxon>Embryophyta</taxon>
        <taxon>Tracheophyta</taxon>
        <taxon>Spermatophyta</taxon>
        <taxon>Magnoliopsida</taxon>
        <taxon>eudicotyledons</taxon>
        <taxon>Gunneridae</taxon>
        <taxon>Pentapetalae</taxon>
        <taxon>rosids</taxon>
        <taxon>malvids</taxon>
        <taxon>Brassicales</taxon>
        <taxon>Brassicaceae</taxon>
        <taxon>Camelineae</taxon>
        <taxon>Arabidopsis</taxon>
    </lineage>
</organism>
<protein>
    <submittedName>
        <fullName evidence="2">Uncharacterized protein</fullName>
    </submittedName>
</protein>
<gene>
    <name evidence="2" type="ORF">AARE701A_LOCUS2081</name>
</gene>
<reference evidence="2" key="1">
    <citation type="submission" date="2021-01" db="EMBL/GenBank/DDBJ databases">
        <authorList>
            <person name="Bezrukov I."/>
        </authorList>
    </citation>
    <scope>NUCLEOTIDE SEQUENCE</scope>
</reference>
<dbReference type="EMBL" id="LR999451">
    <property type="protein sequence ID" value="CAE5958488.1"/>
    <property type="molecule type" value="Genomic_DNA"/>
</dbReference>
<dbReference type="AlphaFoldDB" id="A0A8S1ZMF1"/>
<keyword evidence="3" id="KW-1185">Reference proteome</keyword>
<keyword evidence="1" id="KW-0812">Transmembrane</keyword>
<keyword evidence="1" id="KW-1133">Transmembrane helix</keyword>
<name>A0A8S1ZMF1_ARAAE</name>
<evidence type="ECO:0000256" key="1">
    <source>
        <dbReference type="SAM" id="Phobius"/>
    </source>
</evidence>
<proteinExistence type="predicted"/>
<keyword evidence="1" id="KW-0472">Membrane</keyword>
<sequence>MTSPTYTLLCIGSFMFLLCFSIGFGRKNLEDKLSDTLFAPKHVEETELRAALITNTEARDISRSIGLGEVGSQEMHHIYIETSKDSSFGNKQDNINSVPKKIIRGTVSISFSFPIIKIQVPIPKPNITVAAVNELNEGIVITPTKTNEFGISLANDGAEVEKMTIPTYNLLCIGSFMFLLCFSITFGRKNLQDKFGGTLFSPKPVEATEFRAALATNTEARDISSNIGLGEVGSQEMHHTYIGRGEDSSLGSKQDNINSMPRKVIRGIVSISFSFPIIKIGVPIPKPNITVAAINQFNEEEMIKGIVITPTKTNELCISLGNDGLELSYS</sequence>
<dbReference type="Proteomes" id="UP000682877">
    <property type="component" value="Chromosome 1"/>
</dbReference>
<evidence type="ECO:0000313" key="2">
    <source>
        <dbReference type="EMBL" id="CAE5958488.1"/>
    </source>
</evidence>
<feature type="transmembrane region" description="Helical" evidence="1">
    <location>
        <begin position="6"/>
        <end position="24"/>
    </location>
</feature>
<evidence type="ECO:0000313" key="3">
    <source>
        <dbReference type="Proteomes" id="UP000682877"/>
    </source>
</evidence>
<accession>A0A8S1ZMF1</accession>